<evidence type="ECO:0000256" key="1">
    <source>
        <dbReference type="SAM" id="Phobius"/>
    </source>
</evidence>
<evidence type="ECO:0000313" key="3">
    <source>
        <dbReference type="Proteomes" id="UP000887013"/>
    </source>
</evidence>
<evidence type="ECO:0000313" key="2">
    <source>
        <dbReference type="EMBL" id="GFS94892.1"/>
    </source>
</evidence>
<organism evidence="2 3">
    <name type="scientific">Nephila pilipes</name>
    <name type="common">Giant wood spider</name>
    <name type="synonym">Nephila maculata</name>
    <dbReference type="NCBI Taxonomy" id="299642"/>
    <lineage>
        <taxon>Eukaryota</taxon>
        <taxon>Metazoa</taxon>
        <taxon>Ecdysozoa</taxon>
        <taxon>Arthropoda</taxon>
        <taxon>Chelicerata</taxon>
        <taxon>Arachnida</taxon>
        <taxon>Araneae</taxon>
        <taxon>Araneomorphae</taxon>
        <taxon>Entelegynae</taxon>
        <taxon>Araneoidea</taxon>
        <taxon>Nephilidae</taxon>
        <taxon>Nephila</taxon>
    </lineage>
</organism>
<keyword evidence="3" id="KW-1185">Reference proteome</keyword>
<comment type="caution">
    <text evidence="2">The sequence shown here is derived from an EMBL/GenBank/DDBJ whole genome shotgun (WGS) entry which is preliminary data.</text>
</comment>
<dbReference type="Proteomes" id="UP000887013">
    <property type="component" value="Unassembled WGS sequence"/>
</dbReference>
<keyword evidence="1" id="KW-0472">Membrane</keyword>
<dbReference type="AlphaFoldDB" id="A0A8X6N5K6"/>
<gene>
    <name evidence="2" type="ORF">NPIL_105051</name>
</gene>
<keyword evidence="1" id="KW-1133">Transmembrane helix</keyword>
<proteinExistence type="predicted"/>
<dbReference type="EMBL" id="BMAW01100428">
    <property type="protein sequence ID" value="GFS94892.1"/>
    <property type="molecule type" value="Genomic_DNA"/>
</dbReference>
<reference evidence="2" key="1">
    <citation type="submission" date="2020-08" db="EMBL/GenBank/DDBJ databases">
        <title>Multicomponent nature underlies the extraordinary mechanical properties of spider dragline silk.</title>
        <authorList>
            <person name="Kono N."/>
            <person name="Nakamura H."/>
            <person name="Mori M."/>
            <person name="Yoshida Y."/>
            <person name="Ohtoshi R."/>
            <person name="Malay A.D."/>
            <person name="Moran D.A.P."/>
            <person name="Tomita M."/>
            <person name="Numata K."/>
            <person name="Arakawa K."/>
        </authorList>
    </citation>
    <scope>NUCLEOTIDE SEQUENCE</scope>
</reference>
<name>A0A8X6N5K6_NEPPI</name>
<sequence length="134" mass="14909">MKRLLKKKTADHSDMTPSQARSLVLVLLVIVTHILFILVRNSSRLKISAVLDPRALSPQGHTLILRGQLNSNRIKKILDHMGVVSLAGSSVGIHQGISTLEMTVHVDFYSESWRQPCSREPQLSEYSISFCSAC</sequence>
<protein>
    <submittedName>
        <fullName evidence="2">Uncharacterized protein</fullName>
    </submittedName>
</protein>
<feature type="transmembrane region" description="Helical" evidence="1">
    <location>
        <begin position="20"/>
        <end position="39"/>
    </location>
</feature>
<accession>A0A8X6N5K6</accession>
<keyword evidence="1" id="KW-0812">Transmembrane</keyword>